<feature type="domain" description="TLDc" evidence="1">
    <location>
        <begin position="1"/>
        <end position="136"/>
    </location>
</feature>
<dbReference type="InterPro" id="IPR006571">
    <property type="entry name" value="TLDc_dom"/>
</dbReference>
<dbReference type="OrthoDB" id="5953547at2759"/>
<sequence length="145" mass="16611">MCQGHAGAIVVAKVAGTDEIIDGYNSLAWDNLTSGFMETNDSFIFSLKNGNIQNSLISRVKDQSKALSYYNSNLQNFFGLCFGHCEFMMKSHVSDFTQDKLCWCDYDPKCRTYYEKPIRTTTERFSITDYEVFKIIKKQISNCTI</sequence>
<protein>
    <recommendedName>
        <fullName evidence="1">TLDc domain-containing protein</fullName>
    </recommendedName>
</protein>
<evidence type="ECO:0000259" key="1">
    <source>
        <dbReference type="PROSITE" id="PS51886"/>
    </source>
</evidence>
<comment type="caution">
    <text evidence="2">The sequence shown here is derived from an EMBL/GenBank/DDBJ whole genome shotgun (WGS) entry which is preliminary data.</text>
</comment>
<reference evidence="2 3" key="1">
    <citation type="submission" date="2018-08" db="EMBL/GenBank/DDBJ databases">
        <title>Genome and evolution of the arbuscular mycorrhizal fungus Diversispora epigaea (formerly Glomus versiforme) and its bacterial endosymbionts.</title>
        <authorList>
            <person name="Sun X."/>
            <person name="Fei Z."/>
            <person name="Harrison M."/>
        </authorList>
    </citation>
    <scope>NUCLEOTIDE SEQUENCE [LARGE SCALE GENOMIC DNA]</scope>
    <source>
        <strain evidence="2 3">IT104</strain>
    </source>
</reference>
<evidence type="ECO:0000313" key="3">
    <source>
        <dbReference type="Proteomes" id="UP000266861"/>
    </source>
</evidence>
<proteinExistence type="predicted"/>
<organism evidence="2 3">
    <name type="scientific">Diversispora epigaea</name>
    <dbReference type="NCBI Taxonomy" id="1348612"/>
    <lineage>
        <taxon>Eukaryota</taxon>
        <taxon>Fungi</taxon>
        <taxon>Fungi incertae sedis</taxon>
        <taxon>Mucoromycota</taxon>
        <taxon>Glomeromycotina</taxon>
        <taxon>Glomeromycetes</taxon>
        <taxon>Diversisporales</taxon>
        <taxon>Diversisporaceae</taxon>
        <taxon>Diversispora</taxon>
    </lineage>
</organism>
<dbReference type="Pfam" id="PF07534">
    <property type="entry name" value="TLD"/>
    <property type="match status" value="1"/>
</dbReference>
<dbReference type="AlphaFoldDB" id="A0A397JFD2"/>
<name>A0A397JFD2_9GLOM</name>
<accession>A0A397JFD2</accession>
<evidence type="ECO:0000313" key="2">
    <source>
        <dbReference type="EMBL" id="RHZ86287.1"/>
    </source>
</evidence>
<dbReference type="Proteomes" id="UP000266861">
    <property type="component" value="Unassembled WGS sequence"/>
</dbReference>
<gene>
    <name evidence="2" type="ORF">Glove_52g109</name>
</gene>
<dbReference type="PROSITE" id="PS51886">
    <property type="entry name" value="TLDC"/>
    <property type="match status" value="1"/>
</dbReference>
<keyword evidence="3" id="KW-1185">Reference proteome</keyword>
<dbReference type="EMBL" id="PQFF01000049">
    <property type="protein sequence ID" value="RHZ86287.1"/>
    <property type="molecule type" value="Genomic_DNA"/>
</dbReference>